<evidence type="ECO:0000256" key="1">
    <source>
        <dbReference type="SAM" id="Phobius"/>
    </source>
</evidence>
<proteinExistence type="predicted"/>
<dbReference type="InterPro" id="IPR005625">
    <property type="entry name" value="PepSY-ass_TM"/>
</dbReference>
<feature type="transmembrane region" description="Helical" evidence="1">
    <location>
        <begin position="373"/>
        <end position="394"/>
    </location>
</feature>
<dbReference type="PANTHER" id="PTHR34219:SF1">
    <property type="entry name" value="PEPSY DOMAIN-CONTAINING PROTEIN"/>
    <property type="match status" value="1"/>
</dbReference>
<dbReference type="Pfam" id="PF03929">
    <property type="entry name" value="PepSY_TM"/>
    <property type="match status" value="1"/>
</dbReference>
<keyword evidence="1" id="KW-0472">Membrane</keyword>
<dbReference type="OrthoDB" id="9791166at2"/>
<keyword evidence="1" id="KW-0812">Transmembrane</keyword>
<dbReference type="Proteomes" id="UP000543836">
    <property type="component" value="Unassembled WGS sequence"/>
</dbReference>
<name>A0A7W6ZQW9_9HYPH</name>
<keyword evidence="3" id="KW-1185">Reference proteome</keyword>
<sequence>MSAFTAAEPAAAASHNISLYRAIWRWHFFAGLLVIPFMLNLAITGSLYLFKDQIADTFYAHRNIVADAGSMLTPQQIVDAAVAAIPGSKPASYREAPSRNRSAVVAVSKNGQSTIVYVNPHSGGVLGSVGSKQEFSWVVKRIHSLQYFGDWTNRIVEIVGGFALMLVVTGIYLWWPRQQTGGVLSVRGTPSRRVFWRDLHAVTGAVAGIVIFFLAFSGMPWSGYWGANVNAWLTAHDLGTPAALWDNVPKSTKVTQDIVGRPGWVVENAPVPLSDIAAAQAAKPIDLNKAVEIMHGLGMAPGSDLAIPANETGVYTASHYGGDLGNERTVHIDQYSGKPLVDLSFDQYPALGQAIEWGINVHQGQEWGLFNQLLMLVTCLAIVLSCVTAIVMWWKRRPAGRLGVPPMPPQKSVYIGLWLIVIAFSAIFPLTGLAVIVMLLFDQIVVRFVPPLRRFFS</sequence>
<comment type="caution">
    <text evidence="2">The sequence shown here is derived from an EMBL/GenBank/DDBJ whole genome shotgun (WGS) entry which is preliminary data.</text>
</comment>
<dbReference type="AlphaFoldDB" id="A0A7W6ZQW9"/>
<accession>A0A7W6ZQW9</accession>
<evidence type="ECO:0000313" key="2">
    <source>
        <dbReference type="EMBL" id="MBB4566915.1"/>
    </source>
</evidence>
<gene>
    <name evidence="2" type="ORF">GGE60_001016</name>
</gene>
<protein>
    <submittedName>
        <fullName evidence="2">Putative iron-regulated membrane protein</fullName>
    </submittedName>
</protein>
<feature type="transmembrane region" description="Helical" evidence="1">
    <location>
        <begin position="195"/>
        <end position="216"/>
    </location>
</feature>
<feature type="transmembrane region" description="Helical" evidence="1">
    <location>
        <begin position="414"/>
        <end position="441"/>
    </location>
</feature>
<organism evidence="2 3">
    <name type="scientific">Rhizobium leucaenae</name>
    <dbReference type="NCBI Taxonomy" id="29450"/>
    <lineage>
        <taxon>Bacteria</taxon>
        <taxon>Pseudomonadati</taxon>
        <taxon>Pseudomonadota</taxon>
        <taxon>Alphaproteobacteria</taxon>
        <taxon>Hyphomicrobiales</taxon>
        <taxon>Rhizobiaceae</taxon>
        <taxon>Rhizobium/Agrobacterium group</taxon>
        <taxon>Rhizobium</taxon>
    </lineage>
</organism>
<feature type="transmembrane region" description="Helical" evidence="1">
    <location>
        <begin position="155"/>
        <end position="175"/>
    </location>
</feature>
<dbReference type="GeneID" id="32530779"/>
<dbReference type="EMBL" id="JACIIG010000002">
    <property type="protein sequence ID" value="MBB4566915.1"/>
    <property type="molecule type" value="Genomic_DNA"/>
</dbReference>
<reference evidence="2 3" key="1">
    <citation type="submission" date="2020-08" db="EMBL/GenBank/DDBJ databases">
        <title>Genomic Encyclopedia of Type Strains, Phase IV (KMG-V): Genome sequencing to study the core and pangenomes of soil and plant-associated prokaryotes.</title>
        <authorList>
            <person name="Whitman W."/>
        </authorList>
    </citation>
    <scope>NUCLEOTIDE SEQUENCE [LARGE SCALE GENOMIC DNA]</scope>
    <source>
        <strain evidence="2 3">SEMIA 492</strain>
    </source>
</reference>
<keyword evidence="1" id="KW-1133">Transmembrane helix</keyword>
<evidence type="ECO:0000313" key="3">
    <source>
        <dbReference type="Proteomes" id="UP000543836"/>
    </source>
</evidence>
<dbReference type="PANTHER" id="PTHR34219">
    <property type="entry name" value="IRON-REGULATED INNER MEMBRANE PROTEIN-RELATED"/>
    <property type="match status" value="1"/>
</dbReference>
<dbReference type="RefSeq" id="WP_028750313.1">
    <property type="nucleotide sequence ID" value="NZ_JACIIG010000002.1"/>
</dbReference>
<feature type="transmembrane region" description="Helical" evidence="1">
    <location>
        <begin position="26"/>
        <end position="50"/>
    </location>
</feature>